<evidence type="ECO:0000313" key="3">
    <source>
        <dbReference type="EMBL" id="KAF9420760.1"/>
    </source>
</evidence>
<feature type="chain" id="PRO_5032311001" evidence="2">
    <location>
        <begin position="17"/>
        <end position="427"/>
    </location>
</feature>
<evidence type="ECO:0000256" key="2">
    <source>
        <dbReference type="SAM" id="SignalP"/>
    </source>
</evidence>
<feature type="signal peptide" evidence="2">
    <location>
        <begin position="1"/>
        <end position="16"/>
    </location>
</feature>
<feature type="compositionally biased region" description="Basic and acidic residues" evidence="1">
    <location>
        <begin position="24"/>
        <end position="40"/>
    </location>
</feature>
<keyword evidence="2" id="KW-0732">Signal</keyword>
<comment type="caution">
    <text evidence="3">The sequence shown here is derived from an EMBL/GenBank/DDBJ whole genome shotgun (WGS) entry which is preliminary data.</text>
</comment>
<gene>
    <name evidence="3" type="ORF">HW555_003108</name>
</gene>
<evidence type="ECO:0000313" key="4">
    <source>
        <dbReference type="Proteomes" id="UP000648187"/>
    </source>
</evidence>
<organism evidence="3 4">
    <name type="scientific">Spodoptera exigua</name>
    <name type="common">Beet armyworm</name>
    <name type="synonym">Noctua fulgens</name>
    <dbReference type="NCBI Taxonomy" id="7107"/>
    <lineage>
        <taxon>Eukaryota</taxon>
        <taxon>Metazoa</taxon>
        <taxon>Ecdysozoa</taxon>
        <taxon>Arthropoda</taxon>
        <taxon>Hexapoda</taxon>
        <taxon>Insecta</taxon>
        <taxon>Pterygota</taxon>
        <taxon>Neoptera</taxon>
        <taxon>Endopterygota</taxon>
        <taxon>Lepidoptera</taxon>
        <taxon>Glossata</taxon>
        <taxon>Ditrysia</taxon>
        <taxon>Noctuoidea</taxon>
        <taxon>Noctuidae</taxon>
        <taxon>Amphipyrinae</taxon>
        <taxon>Spodoptera</taxon>
    </lineage>
</organism>
<reference evidence="3" key="1">
    <citation type="submission" date="2020-08" db="EMBL/GenBank/DDBJ databases">
        <title>Spodoptera exigua strain:BAW_Kor-Di-RS1 Genome sequencing and assembly.</title>
        <authorList>
            <person name="Kim J."/>
            <person name="Nam H.Y."/>
            <person name="Kwon M."/>
            <person name="Choi J.H."/>
            <person name="Cho S.R."/>
            <person name="Kim G.-H."/>
        </authorList>
    </citation>
    <scope>NUCLEOTIDE SEQUENCE</scope>
    <source>
        <strain evidence="3">BAW_Kor-Di-RS1</strain>
        <tissue evidence="3">Whole-body</tissue>
    </source>
</reference>
<dbReference type="Proteomes" id="UP000648187">
    <property type="component" value="Unassembled WGS sequence"/>
</dbReference>
<accession>A0A835GM15</accession>
<dbReference type="EMBL" id="JACKWZ010000029">
    <property type="protein sequence ID" value="KAF9420760.1"/>
    <property type="molecule type" value="Genomic_DNA"/>
</dbReference>
<feature type="region of interest" description="Disordered" evidence="1">
    <location>
        <begin position="24"/>
        <end position="54"/>
    </location>
</feature>
<feature type="compositionally biased region" description="Low complexity" evidence="1">
    <location>
        <begin position="41"/>
        <end position="54"/>
    </location>
</feature>
<sequence>MVTAFFLLVLVVGAEKKIELQDIEEDNLRSEGKKDHDKSDSPQSKSSNSGTSLNSLEMMKSGFLRLFENPQSHPVPQQQRYIHQYAVTEQPEKHAPIPSKFGPGPQHAMVGYLSNMPMQIYIVPQYYTDHQVPQSEQPQVDYLSNSVSTTANNYPTYGTDPSYTETTGKPFEHYATPPAVTYIYQTQPTAPPAIATVAPVLAYQVPMFQIGSRVVTPSTAPKAFYANPEYTDSNSFDEIGEQEPKQYSTQTEVPYLPTVAELPRHYNSRAPIREPFRHNQNAITDLPHPNPLLLRAPPPHLSHIPRTLPMFRPLTKSVYREEEPVTNPYLARPHGQGLPPHSHFKKRPVSLLDSYIPSSLQVEYLKRGLAKDPSSLYDALSSGRFPNPLPRHYERGFLPNQMYPTGNGGVAYGHYKRNPKVEKNPHK</sequence>
<proteinExistence type="predicted"/>
<dbReference type="AlphaFoldDB" id="A0A835GM15"/>
<evidence type="ECO:0000256" key="1">
    <source>
        <dbReference type="SAM" id="MobiDB-lite"/>
    </source>
</evidence>
<keyword evidence="4" id="KW-1185">Reference proteome</keyword>
<name>A0A835GM15_SPOEX</name>
<protein>
    <submittedName>
        <fullName evidence="3">Uncharacterized protein</fullName>
    </submittedName>
</protein>